<dbReference type="Pfam" id="PF25379">
    <property type="entry name" value="Adt-1"/>
    <property type="match status" value="1"/>
</dbReference>
<organism evidence="2 3">
    <name type="scientific">Romanomermis culicivorax</name>
    <name type="common">Nematode worm</name>
    <dbReference type="NCBI Taxonomy" id="13658"/>
    <lineage>
        <taxon>Eukaryota</taxon>
        <taxon>Metazoa</taxon>
        <taxon>Ecdysozoa</taxon>
        <taxon>Nematoda</taxon>
        <taxon>Enoplea</taxon>
        <taxon>Dorylaimia</taxon>
        <taxon>Mermithida</taxon>
        <taxon>Mermithoidea</taxon>
        <taxon>Mermithidae</taxon>
        <taxon>Romanomermis</taxon>
    </lineage>
</organism>
<dbReference type="Pfam" id="PF00090">
    <property type="entry name" value="TSP_1"/>
    <property type="match status" value="1"/>
</dbReference>
<feature type="domain" description="Adt-1/2-like" evidence="1">
    <location>
        <begin position="13"/>
        <end position="53"/>
    </location>
</feature>
<evidence type="ECO:0000313" key="2">
    <source>
        <dbReference type="Proteomes" id="UP000887565"/>
    </source>
</evidence>
<proteinExistence type="predicted"/>
<protein>
    <recommendedName>
        <fullName evidence="1">Adt-1/2-like domain-containing protein</fullName>
    </recommendedName>
</protein>
<evidence type="ECO:0000313" key="3">
    <source>
        <dbReference type="WBParaSite" id="nRc.2.0.1.t31015-RA"/>
    </source>
</evidence>
<keyword evidence="2" id="KW-1185">Reference proteome</keyword>
<sequence length="158" mass="18294">MVLNAINIADRYQIFCHLYTPSNNVKNLRFFGDSLPDGTPCGYDKFCVDGECLYRLEPCGCLYILGEQQLFSRWSSWGPCSVTCGEGTQRRYRSCYTFYCLGEKEQDRPCYPGQCTAWGGWGYWSSCGYDRTRRRVRQCYGDLRRDICPGSSLELEYC</sequence>
<evidence type="ECO:0000259" key="1">
    <source>
        <dbReference type="Pfam" id="PF25379"/>
    </source>
</evidence>
<dbReference type="InterPro" id="IPR057401">
    <property type="entry name" value="Adt-1/2-like_dom"/>
</dbReference>
<dbReference type="Gene3D" id="2.20.100.10">
    <property type="entry name" value="Thrombospondin type-1 (TSP1) repeat"/>
    <property type="match status" value="1"/>
</dbReference>
<reference evidence="3" key="1">
    <citation type="submission" date="2022-11" db="UniProtKB">
        <authorList>
            <consortium name="WormBaseParasite"/>
        </authorList>
    </citation>
    <scope>IDENTIFICATION</scope>
</reference>
<name>A0A915JX59_ROMCU</name>
<dbReference type="SMART" id="SM00209">
    <property type="entry name" value="TSP1"/>
    <property type="match status" value="2"/>
</dbReference>
<dbReference type="WBParaSite" id="nRc.2.0.1.t31015-RA">
    <property type="protein sequence ID" value="nRc.2.0.1.t31015-RA"/>
    <property type="gene ID" value="nRc.2.0.1.g31015"/>
</dbReference>
<accession>A0A915JX59</accession>
<dbReference type="InterPro" id="IPR000884">
    <property type="entry name" value="TSP1_rpt"/>
</dbReference>
<dbReference type="AlphaFoldDB" id="A0A915JX59"/>
<dbReference type="Proteomes" id="UP000887565">
    <property type="component" value="Unplaced"/>
</dbReference>
<dbReference type="InterPro" id="IPR036383">
    <property type="entry name" value="TSP1_rpt_sf"/>
</dbReference>
<dbReference type="SUPFAM" id="SSF82895">
    <property type="entry name" value="TSP-1 type 1 repeat"/>
    <property type="match status" value="1"/>
</dbReference>
<dbReference type="PROSITE" id="PS50092">
    <property type="entry name" value="TSP1"/>
    <property type="match status" value="1"/>
</dbReference>